<name>A0ABQ9CJ49_9ROSI</name>
<dbReference type="Pfam" id="PF20206">
    <property type="entry name" value="Tra1_ring"/>
    <property type="match status" value="1"/>
</dbReference>
<organism evidence="3 4">
    <name type="scientific">Salix suchowensis</name>
    <dbReference type="NCBI Taxonomy" id="1278906"/>
    <lineage>
        <taxon>Eukaryota</taxon>
        <taxon>Viridiplantae</taxon>
        <taxon>Streptophyta</taxon>
        <taxon>Embryophyta</taxon>
        <taxon>Tracheophyta</taxon>
        <taxon>Spermatophyta</taxon>
        <taxon>Magnoliopsida</taxon>
        <taxon>eudicotyledons</taxon>
        <taxon>Gunneridae</taxon>
        <taxon>Pentapetalae</taxon>
        <taxon>rosids</taxon>
        <taxon>fabids</taxon>
        <taxon>Malpighiales</taxon>
        <taxon>Salicaceae</taxon>
        <taxon>Saliceae</taxon>
        <taxon>Salix</taxon>
    </lineage>
</organism>
<evidence type="ECO:0000259" key="2">
    <source>
        <dbReference type="PROSITE" id="PS51189"/>
    </source>
</evidence>
<dbReference type="Pfam" id="PF02259">
    <property type="entry name" value="FAT"/>
    <property type="match status" value="1"/>
</dbReference>
<feature type="domain" description="FAT" evidence="2">
    <location>
        <begin position="1281"/>
        <end position="1673"/>
    </location>
</feature>
<gene>
    <name evidence="3" type="ORF">OIU77_019190</name>
</gene>
<reference evidence="3" key="1">
    <citation type="submission" date="2022-10" db="EMBL/GenBank/DDBJ databases">
        <authorList>
            <person name="Hyden B.L."/>
            <person name="Feng K."/>
            <person name="Yates T."/>
            <person name="Jawdy S."/>
            <person name="Smart L.B."/>
            <person name="Muchero W."/>
        </authorList>
    </citation>
    <scope>NUCLEOTIDE SEQUENCE</scope>
    <source>
        <tissue evidence="3">Shoot tip</tissue>
    </source>
</reference>
<feature type="compositionally biased region" description="Polar residues" evidence="1">
    <location>
        <begin position="665"/>
        <end position="679"/>
    </location>
</feature>
<feature type="region of interest" description="Disordered" evidence="1">
    <location>
        <begin position="945"/>
        <end position="964"/>
    </location>
</feature>
<dbReference type="PANTHER" id="PTHR11139:SF1">
    <property type="entry name" value="TRANSFORMATION_TRANSCRIPTION DOMAIN-ASSOCIATED PROTEIN"/>
    <property type="match status" value="1"/>
</dbReference>
<dbReference type="InterPro" id="IPR050517">
    <property type="entry name" value="DDR_Repair_Kinase"/>
</dbReference>
<dbReference type="InterPro" id="IPR003151">
    <property type="entry name" value="PIK-rel_kinase_FAT"/>
</dbReference>
<proteinExistence type="predicted"/>
<evidence type="ECO:0000313" key="4">
    <source>
        <dbReference type="Proteomes" id="UP001141253"/>
    </source>
</evidence>
<sequence>MAWADFKSQNHSELRAKIISMFFKSLTCRTPEIVAVAKEGLRQVINQQRMPKELLQSSLRPILVNLAHTKNLSMPLLQGLARLLELLSSWFNVTLGGKLLEHLKKWMEPDKLSQSIKSWKAGEEPKIAAAIIELFHLLPHAASKFLDELVTLTIDLEGALPSGQVYSELNSPYRLPLTKFLNRYATLAVDYFLARLNDPKYFRRFMYILRSDAGQPLRDELAKSPQKILASAFPEFLPKSDVEMSSNSSTPPPALLGEESLVAPPADSANLPTIPNVATSDAYFQGLALIKMLVKLIPSWLHSNQPVFDTLVLVWKSPARVSRLYNEQELNLVQVKESKWLVKCFLNYLRHDKTEVNVLFDILSIFLLHSRIDFTFLKEFYIIEVAEGYPPNMKRALLLHFLNLFQSKQLGHDHLVVVMQMLILPMLAHAFQNGQSWEVVDPGIIKTIVDKLLDPPEEVSAEYDEPLRIELLQLATLLLKYLQNDLVQHRKELIKFGWNHLKREDSASKQWAFVNVCHFLEAYQAPEKIILQVFVALLRTCQPENKLLVKQALDILMPALPRRLPLGDSRMPIWIRYTKKILVEEGHSIPNLIHIFQLVVRHSDLFYSCRAQFVPQMVNSLSRLGLPFNTTTENRRLAIELAGLVVGWERQRQHEMKAMTDGDVPSQSNDGFNPGSAGTDSKRAVDGSTFPEDASKRVKVEPGLQSICVMSPGGASSIPNIETPGPGVQPDEEFKPNAAMEEMIINFLIRVALVIEAKDKEATTMYKQALELLSQALEVWPNANVKFNYLEKLLNNMQPSQSKDPSTALAQGLDVMNKVLEKQPHLFIRNNINQISQILEPCFKQKMLDAGKSLCSLLKMVFVAFPPDVASTPSDVKLLYQKVDDLIQKHIDSVTSPQTSGDDTSVSSISFVLLVIKTLTEAGKYIEPPILVRILQRLARDMGSSAGSHLRQGHRTDPDSAVSSRQGADLGAVISNLKSVLKLICEKVMMWIEDDFCKPGRVTSSGFISPKEIVSFLQKLSQVDKQSFSHDAHEDWDRKFLQLLYGICADSKYSLPLRQEVFQKVERQFMLGLRARDPEIRKKFFLLYHESLRKSLFIRLQYIIQLQDWEALSDVFWLKQGLDLLLAILVEDKPITLAPNSARVQPVVVSSSLPDSSGMQQLVADVPEGSEEVPLTFDSLVLKHAQFLNEMNKLQVADLVIPLRELAHTDANVAYHLWVLVFPIVWVTLHKEEQVTLAKPMITLLSKDYHKKQQASRPNVVQALLEGLQLSHPQPRMPSELIKYIGKTYNAWHIALALLESHVMLFMNETKCSESLAELYRLLNEEDMRCGLWKKRSITAETRAGLSLVQHGYWQRAQSLFYQAMVKATQGTYNNTVPKAEMCLWEEQWLYCASQLSQWDALVDFGKSMENYEILLDSLWKLPDWAYMKDHVIPKAQVEETPKLRLIQAFFALHDRNTNGVGDAENIVGKGVDLALEQWWQLPEMSVHSRIPLLQQFQQLVEVQESARILVDIANGNKLSSTSVGVHGNLYSDLKDILETWRLRTPNEWDNMSVWYDLLQWRNEMYNSIIDAFKDFATTNPQLNHLGFRDKAWNVNKLAHIARKQGLYDVCVTILEKMYVHSSMEVQEAFVKIREQALAYLEMKGELTSGLNLINSTNLEYFPVKHKAEIFSS</sequence>
<accession>A0ABQ9CJ49</accession>
<comment type="caution">
    <text evidence="3">The sequence shown here is derived from an EMBL/GenBank/DDBJ whole genome shotgun (WGS) entry which is preliminary data.</text>
</comment>
<dbReference type="SUPFAM" id="SSF48371">
    <property type="entry name" value="ARM repeat"/>
    <property type="match status" value="1"/>
</dbReference>
<dbReference type="EMBL" id="JAPFFI010000003">
    <property type="protein sequence ID" value="KAJ6398338.1"/>
    <property type="molecule type" value="Genomic_DNA"/>
</dbReference>
<protein>
    <recommendedName>
        <fullName evidence="2">FAT domain-containing protein</fullName>
    </recommendedName>
</protein>
<dbReference type="PROSITE" id="PS51189">
    <property type="entry name" value="FAT"/>
    <property type="match status" value="1"/>
</dbReference>
<dbReference type="PANTHER" id="PTHR11139">
    <property type="entry name" value="ATAXIA TELANGIECTASIA MUTATED ATM -RELATED"/>
    <property type="match status" value="1"/>
</dbReference>
<reference evidence="3" key="2">
    <citation type="journal article" date="2023" name="Int. J. Mol. Sci.">
        <title>De Novo Assembly and Annotation of 11 Diverse Shrub Willow (Salix) Genomes Reveals Novel Gene Organization in Sex-Linked Regions.</title>
        <authorList>
            <person name="Hyden B."/>
            <person name="Feng K."/>
            <person name="Yates T.B."/>
            <person name="Jawdy S."/>
            <person name="Cereghino C."/>
            <person name="Smart L.B."/>
            <person name="Muchero W."/>
        </authorList>
    </citation>
    <scope>NUCLEOTIDE SEQUENCE</scope>
    <source>
        <tissue evidence="3">Shoot tip</tissue>
    </source>
</reference>
<dbReference type="Proteomes" id="UP001141253">
    <property type="component" value="Chromosome 5"/>
</dbReference>
<evidence type="ECO:0000256" key="1">
    <source>
        <dbReference type="SAM" id="MobiDB-lite"/>
    </source>
</evidence>
<dbReference type="InterPro" id="IPR014009">
    <property type="entry name" value="PIK_FAT"/>
</dbReference>
<evidence type="ECO:0000313" key="3">
    <source>
        <dbReference type="EMBL" id="KAJ6398338.1"/>
    </source>
</evidence>
<dbReference type="InterPro" id="IPR016024">
    <property type="entry name" value="ARM-type_fold"/>
</dbReference>
<feature type="region of interest" description="Disordered" evidence="1">
    <location>
        <begin position="658"/>
        <end position="689"/>
    </location>
</feature>
<keyword evidence="4" id="KW-1185">Reference proteome</keyword>
<dbReference type="InterPro" id="IPR046805">
    <property type="entry name" value="Tra1_ring"/>
</dbReference>